<reference evidence="2" key="1">
    <citation type="submission" date="2016-12" db="EMBL/GenBank/DDBJ databases">
        <authorList>
            <person name="Song W.-J."/>
            <person name="Kurnit D.M."/>
        </authorList>
    </citation>
    <scope>NUCLEOTIDE SEQUENCE [LARGE SCALE GENOMIC DNA]</scope>
    <source>
        <strain evidence="2">HGB1681</strain>
    </source>
</reference>
<sequence>MINSFSEEVNHKSLRLNIDTPFLVVPPSYDPESGTIFTKVTARVRNIYGEPLKGKKILVTNNYSSSLKDVKIFHSDHINEIKVESINNGQEGFHIETDTDGKISFIIQPTSYTELILSLYSQIPGITGTIVPADDRIYIVNQLVENLPPGMPALDILNLSGGYLKSGGESTFSAKLEHNHNIKNNGFMLFFVNNKYVKKSIEFYNPDDLETPFNLPCSIFKSNDFSSFLYVVISESGNIYPYKSESLNLTYIREPNKPWSDVDRTYDSCTVYNSKGVHPGNIIDQYTFITDTDISSPNADNAGVYVVIMGTKVPDDTSKVLFGSNVELNLYTNSLSGHSKYRWNKTMPFVPDEYGGHTASLIFPIPRSLLNNQPGYPDNRYGEVYFDYQIGTDIEPDVSYGDTWFGHINTFN</sequence>
<dbReference type="OrthoDB" id="6448149at2"/>
<dbReference type="AlphaFoldDB" id="A0A1N6MQQ5"/>
<evidence type="ECO:0000313" key="3">
    <source>
        <dbReference type="Proteomes" id="UP000196435"/>
    </source>
</evidence>
<evidence type="ECO:0000313" key="1">
    <source>
        <dbReference type="EMBL" id="PHM35602.1"/>
    </source>
</evidence>
<gene>
    <name evidence="1" type="ORF">Xinn_02290</name>
    <name evidence="2" type="ORF">XIS1_1080019</name>
</gene>
<dbReference type="Proteomes" id="UP000196435">
    <property type="component" value="Unassembled WGS sequence"/>
</dbReference>
<name>A0A1N6MQQ5_9GAMM</name>
<evidence type="ECO:0000313" key="4">
    <source>
        <dbReference type="Proteomes" id="UP000224871"/>
    </source>
</evidence>
<proteinExistence type="predicted"/>
<accession>A0A1N6MQQ5</accession>
<protein>
    <submittedName>
        <fullName evidence="2">Uncharacterized protein</fullName>
    </submittedName>
</protein>
<keyword evidence="4" id="KW-1185">Reference proteome</keyword>
<dbReference type="EMBL" id="FTLG01000011">
    <property type="protein sequence ID" value="SIP71173.1"/>
    <property type="molecule type" value="Genomic_DNA"/>
</dbReference>
<dbReference type="RefSeq" id="WP_086954611.1">
    <property type="nucleotide sequence ID" value="NZ_CAWNQC010000157.1"/>
</dbReference>
<evidence type="ECO:0000313" key="2">
    <source>
        <dbReference type="EMBL" id="SIP71173.1"/>
    </source>
</evidence>
<organism evidence="2 3">
    <name type="scientific">Xenorhabdus innexi</name>
    <dbReference type="NCBI Taxonomy" id="290109"/>
    <lineage>
        <taxon>Bacteria</taxon>
        <taxon>Pseudomonadati</taxon>
        <taxon>Pseudomonadota</taxon>
        <taxon>Gammaproteobacteria</taxon>
        <taxon>Enterobacterales</taxon>
        <taxon>Morganellaceae</taxon>
        <taxon>Xenorhabdus</taxon>
    </lineage>
</organism>
<reference evidence="1 4" key="3">
    <citation type="journal article" date="2017" name="Nat. Microbiol.">
        <title>Natural product diversity associated with the nematode symbionts Photorhabdus and Xenorhabdus.</title>
        <authorList>
            <person name="Tobias N.J."/>
            <person name="Wolff H."/>
            <person name="Djahanschiri B."/>
            <person name="Grundmann F."/>
            <person name="Kronenwerth M."/>
            <person name="Shi Y.M."/>
            <person name="Simonyi S."/>
            <person name="Grun P."/>
            <person name="Shapiro-Ilan D."/>
            <person name="Pidot S.J."/>
            <person name="Stinear T.P."/>
            <person name="Ebersberger I."/>
            <person name="Bode H.B."/>
        </authorList>
    </citation>
    <scope>NUCLEOTIDE SEQUENCE [LARGE SCALE GENOMIC DNA]</scope>
    <source>
        <strain evidence="1 4">DSM 16336</strain>
    </source>
</reference>
<reference evidence="3" key="2">
    <citation type="submission" date="2016-12" db="EMBL/GenBank/DDBJ databases">
        <authorList>
            <person name="Gaudriault S."/>
        </authorList>
    </citation>
    <scope>NUCLEOTIDE SEQUENCE [LARGE SCALE GENOMIC DNA]</scope>
    <source>
        <strain evidence="3">HGB1681 (deposited as PTA-6826 in the American Type Culture Collection)</strain>
    </source>
</reference>
<dbReference type="Proteomes" id="UP000224871">
    <property type="component" value="Unassembled WGS sequence"/>
</dbReference>
<dbReference type="EMBL" id="NIBU01000024">
    <property type="protein sequence ID" value="PHM35602.1"/>
    <property type="molecule type" value="Genomic_DNA"/>
</dbReference>